<dbReference type="EMBL" id="JARBHA010000001">
    <property type="protein sequence ID" value="KAJ9708777.1"/>
    <property type="molecule type" value="Genomic_DNA"/>
</dbReference>
<organism evidence="1 2">
    <name type="scientific">Vitis rotundifolia</name>
    <name type="common">Muscadine grape</name>
    <dbReference type="NCBI Taxonomy" id="103349"/>
    <lineage>
        <taxon>Eukaryota</taxon>
        <taxon>Viridiplantae</taxon>
        <taxon>Streptophyta</taxon>
        <taxon>Embryophyta</taxon>
        <taxon>Tracheophyta</taxon>
        <taxon>Spermatophyta</taxon>
        <taxon>Magnoliopsida</taxon>
        <taxon>eudicotyledons</taxon>
        <taxon>Gunneridae</taxon>
        <taxon>Pentapetalae</taxon>
        <taxon>rosids</taxon>
        <taxon>Vitales</taxon>
        <taxon>Vitaceae</taxon>
        <taxon>Viteae</taxon>
        <taxon>Vitis</taxon>
    </lineage>
</organism>
<reference evidence="1 2" key="1">
    <citation type="journal article" date="2023" name="BMC Biotechnol.">
        <title>Vitis rotundifolia cv Carlos genome sequencing.</title>
        <authorList>
            <person name="Huff M."/>
            <person name="Hulse-Kemp A."/>
            <person name="Scheffler B."/>
            <person name="Youngblood R."/>
            <person name="Simpson S."/>
            <person name="Babiker E."/>
            <person name="Staton M."/>
        </authorList>
    </citation>
    <scope>NUCLEOTIDE SEQUENCE [LARGE SCALE GENOMIC DNA]</scope>
    <source>
        <tissue evidence="1">Leaf</tissue>
    </source>
</reference>
<keyword evidence="2" id="KW-1185">Reference proteome</keyword>
<protein>
    <submittedName>
        <fullName evidence="1">Uncharacterized protein</fullName>
    </submittedName>
</protein>
<evidence type="ECO:0000313" key="2">
    <source>
        <dbReference type="Proteomes" id="UP001168098"/>
    </source>
</evidence>
<evidence type="ECO:0000313" key="1">
    <source>
        <dbReference type="EMBL" id="KAJ9708777.1"/>
    </source>
</evidence>
<sequence length="244" mass="26908">MGVVSFKGALSGVAWGLKEVGFEGLKEAQVFKGFSSEVAHLSNAHWKSQKPIAFFFFFSMAQGGGEGSVKLDCGTDSKNTPMEEFTDMALMAEVVGRLGTISLSVSSLGTWATSPFLFGSGLGLEVCELDLQLIYWESSCPLRMILVDDTLVEFEEARVPMQNWSLSNLAAFNNWLGMLKVGFEAKTLALLRKMKVRKEARGWEGGKRRKNSSSSKFEREMKKLESFMNYKGSESGQSGCGNER</sequence>
<proteinExistence type="predicted"/>
<accession>A0AA39AKL6</accession>
<comment type="caution">
    <text evidence="1">The sequence shown here is derived from an EMBL/GenBank/DDBJ whole genome shotgun (WGS) entry which is preliminary data.</text>
</comment>
<name>A0AA39AKL6_VITRO</name>
<gene>
    <name evidence="1" type="ORF">PVL29_000677</name>
</gene>
<dbReference type="AlphaFoldDB" id="A0AA39AKL6"/>
<dbReference type="Proteomes" id="UP001168098">
    <property type="component" value="Unassembled WGS sequence"/>
</dbReference>